<dbReference type="Gene3D" id="2.170.130.10">
    <property type="entry name" value="TonB-dependent receptor, plug domain"/>
    <property type="match status" value="1"/>
</dbReference>
<keyword evidence="5" id="KW-0812">Transmembrane</keyword>
<name>A0A2S1QX28_9FLAO</name>
<evidence type="ECO:0000256" key="2">
    <source>
        <dbReference type="ARBA" id="ARBA00022448"/>
    </source>
</evidence>
<dbReference type="RefSeq" id="WP_108777664.1">
    <property type="nucleotide sequence ID" value="NZ_CP029186.1"/>
</dbReference>
<dbReference type="InterPro" id="IPR000531">
    <property type="entry name" value="Beta-barrel_TonB"/>
</dbReference>
<keyword evidence="8" id="KW-0406">Ion transport</keyword>
<evidence type="ECO:0000256" key="6">
    <source>
        <dbReference type="ARBA" id="ARBA00022729"/>
    </source>
</evidence>
<evidence type="ECO:0000256" key="13">
    <source>
        <dbReference type="SAM" id="SignalP"/>
    </source>
</evidence>
<dbReference type="InterPro" id="IPR012910">
    <property type="entry name" value="Plug_dom"/>
</dbReference>
<gene>
    <name evidence="16" type="ORF">HYN59_07390</name>
</gene>
<keyword evidence="3" id="KW-1134">Transmembrane beta strand</keyword>
<feature type="domain" description="TonB-dependent receptor-like beta-barrel" evidence="14">
    <location>
        <begin position="265"/>
        <end position="630"/>
    </location>
</feature>
<comment type="subcellular location">
    <subcellularLocation>
        <location evidence="1">Cell outer membrane</location>
        <topology evidence="1">Multi-pass membrane protein</topology>
    </subcellularLocation>
</comment>
<evidence type="ECO:0000313" key="16">
    <source>
        <dbReference type="EMBL" id="AWH84958.1"/>
    </source>
</evidence>
<dbReference type="PANTHER" id="PTHR32552">
    <property type="entry name" value="FERRICHROME IRON RECEPTOR-RELATED"/>
    <property type="match status" value="1"/>
</dbReference>
<dbReference type="InterPro" id="IPR037066">
    <property type="entry name" value="Plug_dom_sf"/>
</dbReference>
<dbReference type="Pfam" id="PF07715">
    <property type="entry name" value="Plug"/>
    <property type="match status" value="1"/>
</dbReference>
<dbReference type="Pfam" id="PF00593">
    <property type="entry name" value="TonB_dep_Rec_b-barrel"/>
    <property type="match status" value="1"/>
</dbReference>
<evidence type="ECO:0000259" key="14">
    <source>
        <dbReference type="Pfam" id="PF00593"/>
    </source>
</evidence>
<keyword evidence="6 13" id="KW-0732">Signal</keyword>
<keyword evidence="4" id="KW-0410">Iron transport</keyword>
<evidence type="ECO:0000256" key="12">
    <source>
        <dbReference type="RuleBase" id="RU003357"/>
    </source>
</evidence>
<evidence type="ECO:0000256" key="7">
    <source>
        <dbReference type="ARBA" id="ARBA00023004"/>
    </source>
</evidence>
<dbReference type="AlphaFoldDB" id="A0A2S1QX28"/>
<evidence type="ECO:0000256" key="10">
    <source>
        <dbReference type="ARBA" id="ARBA00023136"/>
    </source>
</evidence>
<keyword evidence="7" id="KW-0408">Iron</keyword>
<evidence type="ECO:0000256" key="9">
    <source>
        <dbReference type="ARBA" id="ARBA00023077"/>
    </source>
</evidence>
<dbReference type="OrthoDB" id="9761152at2"/>
<feature type="domain" description="TonB-dependent receptor plug" evidence="15">
    <location>
        <begin position="48"/>
        <end position="155"/>
    </location>
</feature>
<keyword evidence="9 12" id="KW-0798">TonB box</keyword>
<keyword evidence="2" id="KW-0813">Transport</keyword>
<feature type="chain" id="PRO_5015548047" evidence="13">
    <location>
        <begin position="25"/>
        <end position="666"/>
    </location>
</feature>
<comment type="similarity">
    <text evidence="12">Belongs to the TonB-dependent receptor family.</text>
</comment>
<protein>
    <submittedName>
        <fullName evidence="16">TonB-dependent receptor</fullName>
    </submittedName>
</protein>
<accession>A0A2S1QX28</accession>
<evidence type="ECO:0000259" key="15">
    <source>
        <dbReference type="Pfam" id="PF07715"/>
    </source>
</evidence>
<dbReference type="SUPFAM" id="SSF56935">
    <property type="entry name" value="Porins"/>
    <property type="match status" value="1"/>
</dbReference>
<dbReference type="InterPro" id="IPR039426">
    <property type="entry name" value="TonB-dep_rcpt-like"/>
</dbReference>
<dbReference type="KEGG" id="falb:HYN59_07390"/>
<organism evidence="16 17">
    <name type="scientific">Flavobacterium album</name>
    <dbReference type="NCBI Taxonomy" id="2175091"/>
    <lineage>
        <taxon>Bacteria</taxon>
        <taxon>Pseudomonadati</taxon>
        <taxon>Bacteroidota</taxon>
        <taxon>Flavobacteriia</taxon>
        <taxon>Flavobacteriales</taxon>
        <taxon>Flavobacteriaceae</taxon>
        <taxon>Flavobacterium</taxon>
    </lineage>
</organism>
<feature type="signal peptide" evidence="13">
    <location>
        <begin position="1"/>
        <end position="24"/>
    </location>
</feature>
<keyword evidence="16" id="KW-0675">Receptor</keyword>
<dbReference type="Proteomes" id="UP000244929">
    <property type="component" value="Chromosome"/>
</dbReference>
<keyword evidence="10 12" id="KW-0472">Membrane</keyword>
<keyword evidence="17" id="KW-1185">Reference proteome</keyword>
<dbReference type="PANTHER" id="PTHR32552:SF68">
    <property type="entry name" value="FERRICHROME OUTER MEMBRANE TRANSPORTER_PHAGE RECEPTOR"/>
    <property type="match status" value="1"/>
</dbReference>
<keyword evidence="11" id="KW-0998">Cell outer membrane</keyword>
<dbReference type="EMBL" id="CP029186">
    <property type="protein sequence ID" value="AWH84958.1"/>
    <property type="molecule type" value="Genomic_DNA"/>
</dbReference>
<dbReference type="GO" id="GO:0015344">
    <property type="term" value="F:siderophore uptake transmembrane transporter activity"/>
    <property type="evidence" value="ECO:0007669"/>
    <property type="project" value="TreeGrafter"/>
</dbReference>
<evidence type="ECO:0000256" key="5">
    <source>
        <dbReference type="ARBA" id="ARBA00022692"/>
    </source>
</evidence>
<dbReference type="InterPro" id="IPR036942">
    <property type="entry name" value="Beta-barrel_TonB_sf"/>
</dbReference>
<evidence type="ECO:0000313" key="17">
    <source>
        <dbReference type="Proteomes" id="UP000244929"/>
    </source>
</evidence>
<proteinExistence type="inferred from homology"/>
<evidence type="ECO:0000256" key="1">
    <source>
        <dbReference type="ARBA" id="ARBA00004571"/>
    </source>
</evidence>
<evidence type="ECO:0000256" key="3">
    <source>
        <dbReference type="ARBA" id="ARBA00022452"/>
    </source>
</evidence>
<evidence type="ECO:0000256" key="8">
    <source>
        <dbReference type="ARBA" id="ARBA00023065"/>
    </source>
</evidence>
<dbReference type="GO" id="GO:0009279">
    <property type="term" value="C:cell outer membrane"/>
    <property type="evidence" value="ECO:0007669"/>
    <property type="project" value="UniProtKB-SubCell"/>
</dbReference>
<evidence type="ECO:0000256" key="4">
    <source>
        <dbReference type="ARBA" id="ARBA00022496"/>
    </source>
</evidence>
<dbReference type="Gene3D" id="2.40.170.20">
    <property type="entry name" value="TonB-dependent receptor, beta-barrel domain"/>
    <property type="match status" value="1"/>
</dbReference>
<sequence>MLPSHLIRYKHFYAFLLISCFVNAQDTIPTDTITRLPEVQLTYQAGSKTPVTFLNINAATIDRKSVGQEPSFLLSETPSITVYSDGGNTQGYSYFRMRGIDQTRINMTLDGVPLNDPEDQGAYFSNYPDIFNSVSNVQVQRGVGTSKNGTAGYGGSVQLFAPNLSDKQSASVGAGYGSFNSARAFAEYNSGIKNNKALYARVSQIYSDGYKYHSSNKSQSAFLSGGLFRKRSDWKINLLAGQQRNQLAWLGVADSLIAKDRRTNVNNNEDDHFLQAMSQVLNTWRISNASTLQSSVYYTFLKGNYDFDPNNYGYPPSTELYNYAFLSNLTGVFSNYTFTKNNLSCTTGIHANTYSRRHTGSERTLGELYENTGRKHEESIFTKASYSINRFTLFADLQYRHVEFSYDGAVPFDAMKWDFFNPKAGLSYQPSAGTTLYYSVGRTKREPTRNDIFGGSDDLLADDNGNALLFIKKAEQVTDHELGIRYNKGNWRIDANAYYMDFENEIVLDGKFGPNGLALTNNVKQSIRAGVELSASYKMGSFTFINNSSWNHSRIKEQDESFSPILSPKFIINQEAAYTFEKLSLSLTGRYQDKSYIDFANSAQIDGYFLLNARAGYTFGKLEAAVFANNITNTKYFNNGYVETDGTKKYFVQAPVNVYASLVYHL</sequence>
<reference evidence="16 17" key="1">
    <citation type="submission" date="2018-04" db="EMBL/GenBank/DDBJ databases">
        <title>Genome sequencing of Flavobacterium sp. HYN0059.</title>
        <authorList>
            <person name="Yi H."/>
            <person name="Baek C."/>
        </authorList>
    </citation>
    <scope>NUCLEOTIDE SEQUENCE [LARGE SCALE GENOMIC DNA]</scope>
    <source>
        <strain evidence="16 17">HYN0059</strain>
    </source>
</reference>
<evidence type="ECO:0000256" key="11">
    <source>
        <dbReference type="ARBA" id="ARBA00023237"/>
    </source>
</evidence>